<dbReference type="AlphaFoldDB" id="K1TTL1"/>
<comment type="caution">
    <text evidence="1">The sequence shown here is derived from an EMBL/GenBank/DDBJ whole genome shotgun (WGS) entry which is preliminary data.</text>
</comment>
<dbReference type="InterPro" id="IPR023366">
    <property type="entry name" value="ATP_synth_asu-like_sf"/>
</dbReference>
<dbReference type="Gene3D" id="2.40.30.20">
    <property type="match status" value="1"/>
</dbReference>
<protein>
    <submittedName>
        <fullName evidence="1">Uncharacterized protein</fullName>
    </submittedName>
</protein>
<gene>
    <name evidence="1" type="ORF">OBE_04374</name>
</gene>
<accession>K1TTL1</accession>
<proteinExistence type="predicted"/>
<reference evidence="1" key="1">
    <citation type="journal article" date="2013" name="Environ. Microbiol.">
        <title>Microbiota from the distal guts of lean and obese adolescents exhibit partial functional redundancy besides clear differences in community structure.</title>
        <authorList>
            <person name="Ferrer M."/>
            <person name="Ruiz A."/>
            <person name="Lanza F."/>
            <person name="Haange S.B."/>
            <person name="Oberbach A."/>
            <person name="Till H."/>
            <person name="Bargiela R."/>
            <person name="Campoy C."/>
            <person name="Segura M.T."/>
            <person name="Richter M."/>
            <person name="von Bergen M."/>
            <person name="Seifert J."/>
            <person name="Suarez A."/>
        </authorList>
    </citation>
    <scope>NUCLEOTIDE SEQUENCE</scope>
</reference>
<name>K1TTL1_9ZZZZ</name>
<feature type="non-terminal residue" evidence="1">
    <location>
        <position position="39"/>
    </location>
</feature>
<dbReference type="EMBL" id="AJWZ01002964">
    <property type="protein sequence ID" value="EKC69510.1"/>
    <property type="molecule type" value="Genomic_DNA"/>
</dbReference>
<organism evidence="1">
    <name type="scientific">human gut metagenome</name>
    <dbReference type="NCBI Taxonomy" id="408170"/>
    <lineage>
        <taxon>unclassified sequences</taxon>
        <taxon>metagenomes</taxon>
        <taxon>organismal metagenomes</taxon>
    </lineage>
</organism>
<sequence>MNKIYSINGPVVKVRNTNEFSMLEMVYVGNKRLIGEVIS</sequence>
<evidence type="ECO:0000313" key="1">
    <source>
        <dbReference type="EMBL" id="EKC69510.1"/>
    </source>
</evidence>